<feature type="transmembrane region" description="Helical" evidence="2">
    <location>
        <begin position="42"/>
        <end position="61"/>
    </location>
</feature>
<protein>
    <submittedName>
        <fullName evidence="3">Uncharacterized protein</fullName>
    </submittedName>
</protein>
<feature type="compositionally biased region" description="Polar residues" evidence="1">
    <location>
        <begin position="1"/>
        <end position="12"/>
    </location>
</feature>
<evidence type="ECO:0000313" key="4">
    <source>
        <dbReference type="Proteomes" id="UP000198881"/>
    </source>
</evidence>
<keyword evidence="2" id="KW-1133">Transmembrane helix</keyword>
<evidence type="ECO:0000313" key="3">
    <source>
        <dbReference type="EMBL" id="SFV24006.1"/>
    </source>
</evidence>
<proteinExistence type="predicted"/>
<feature type="compositionally biased region" description="Polar residues" evidence="1">
    <location>
        <begin position="147"/>
        <end position="158"/>
    </location>
</feature>
<dbReference type="AlphaFoldDB" id="A0A1I7MQ15"/>
<gene>
    <name evidence="3" type="ORF">SAMN04487966_10960</name>
</gene>
<feature type="region of interest" description="Disordered" evidence="1">
    <location>
        <begin position="1"/>
        <end position="27"/>
    </location>
</feature>
<dbReference type="EMBL" id="FPCG01000009">
    <property type="protein sequence ID" value="SFV24006.1"/>
    <property type="molecule type" value="Genomic_DNA"/>
</dbReference>
<accession>A0A1I7MQ15</accession>
<name>A0A1I7MQ15_9MICC</name>
<feature type="transmembrane region" description="Helical" evidence="2">
    <location>
        <begin position="73"/>
        <end position="95"/>
    </location>
</feature>
<evidence type="ECO:0000256" key="2">
    <source>
        <dbReference type="SAM" id="Phobius"/>
    </source>
</evidence>
<dbReference type="Proteomes" id="UP000198881">
    <property type="component" value="Unassembled WGS sequence"/>
</dbReference>
<evidence type="ECO:0000256" key="1">
    <source>
        <dbReference type="SAM" id="MobiDB-lite"/>
    </source>
</evidence>
<sequence>MSSSTSGPNRGTSGRPARPAGDRSSRDLPEVKNSFLASIKGPLVFSLVLGLVGGVVAMMTASGGTENPIRVDIGLIAFGVFFMTSLVVVAMLQLASKENPEHLSQGSGIHRSSEELHRDQVARRKLELAEEQRRQAQAGRDGGGEQPGTSASSDHPTR</sequence>
<feature type="compositionally biased region" description="Basic and acidic residues" evidence="1">
    <location>
        <begin position="111"/>
        <end position="134"/>
    </location>
</feature>
<dbReference type="RefSeq" id="WP_245760753.1">
    <property type="nucleotide sequence ID" value="NZ_FPCG01000009.1"/>
</dbReference>
<keyword evidence="2" id="KW-0472">Membrane</keyword>
<keyword evidence="4" id="KW-1185">Reference proteome</keyword>
<dbReference type="STRING" id="574650.SAMN04487966_10960"/>
<organism evidence="3 4">
    <name type="scientific">Micrococcus terreus</name>
    <dbReference type="NCBI Taxonomy" id="574650"/>
    <lineage>
        <taxon>Bacteria</taxon>
        <taxon>Bacillati</taxon>
        <taxon>Actinomycetota</taxon>
        <taxon>Actinomycetes</taxon>
        <taxon>Micrococcales</taxon>
        <taxon>Micrococcaceae</taxon>
        <taxon>Micrococcus</taxon>
    </lineage>
</organism>
<reference evidence="3 4" key="1">
    <citation type="submission" date="2016-10" db="EMBL/GenBank/DDBJ databases">
        <authorList>
            <person name="de Groot N.N."/>
        </authorList>
    </citation>
    <scope>NUCLEOTIDE SEQUENCE [LARGE SCALE GENOMIC DNA]</scope>
    <source>
        <strain evidence="3 4">CGMCC 1.7054</strain>
    </source>
</reference>
<feature type="region of interest" description="Disordered" evidence="1">
    <location>
        <begin position="99"/>
        <end position="158"/>
    </location>
</feature>
<keyword evidence="2" id="KW-0812">Transmembrane</keyword>